<accession>A0ACB8EE71</accession>
<name>A0ACB8EE71_9SAUR</name>
<proteinExistence type="predicted"/>
<dbReference type="Proteomes" id="UP000827872">
    <property type="component" value="Linkage Group LG16"/>
</dbReference>
<evidence type="ECO:0000313" key="2">
    <source>
        <dbReference type="Proteomes" id="UP000827872"/>
    </source>
</evidence>
<organism evidence="1 2">
    <name type="scientific">Sphaerodactylus townsendi</name>
    <dbReference type="NCBI Taxonomy" id="933632"/>
    <lineage>
        <taxon>Eukaryota</taxon>
        <taxon>Metazoa</taxon>
        <taxon>Chordata</taxon>
        <taxon>Craniata</taxon>
        <taxon>Vertebrata</taxon>
        <taxon>Euteleostomi</taxon>
        <taxon>Lepidosauria</taxon>
        <taxon>Squamata</taxon>
        <taxon>Bifurcata</taxon>
        <taxon>Gekkota</taxon>
        <taxon>Sphaerodactylidae</taxon>
        <taxon>Sphaerodactylus</taxon>
    </lineage>
</organism>
<gene>
    <name evidence="1" type="ORF">K3G42_008100</name>
</gene>
<comment type="caution">
    <text evidence="1">The sequence shown here is derived from an EMBL/GenBank/DDBJ whole genome shotgun (WGS) entry which is preliminary data.</text>
</comment>
<evidence type="ECO:0000313" key="1">
    <source>
        <dbReference type="EMBL" id="KAH7990540.1"/>
    </source>
</evidence>
<reference evidence="1" key="1">
    <citation type="submission" date="2021-08" db="EMBL/GenBank/DDBJ databases">
        <title>The first chromosome-level gecko genome reveals the dynamic sex chromosomes of Neotropical dwarf geckos (Sphaerodactylidae: Sphaerodactylus).</title>
        <authorList>
            <person name="Pinto B.J."/>
            <person name="Keating S.E."/>
            <person name="Gamble T."/>
        </authorList>
    </citation>
    <scope>NUCLEOTIDE SEQUENCE</scope>
    <source>
        <strain evidence="1">TG3544</strain>
    </source>
</reference>
<dbReference type="EMBL" id="CM037629">
    <property type="protein sequence ID" value="KAH7990540.1"/>
    <property type="molecule type" value="Genomic_DNA"/>
</dbReference>
<protein>
    <submittedName>
        <fullName evidence="1">Uncharacterized protein</fullName>
    </submittedName>
</protein>
<sequence length="173" mass="18414">MGAKQTKGCAAAPSGASPPPGPVARRKGVAASSRERGGDLLASLVARSGEKFGKGGGLPPYHRRIGMIQDMLRLVKQGRQEEATDLLRHLRQNGQLRLRAWPLYLPHSIHRSCTVLACYVCGLRAFHCYAGGVKRLLEAAPSGSLGVSIIFVLTEPSLGLPPESLVGEALQKL</sequence>
<keyword evidence="2" id="KW-1185">Reference proteome</keyword>